<organism evidence="2 4">
    <name type="scientific">Medicago truncatula</name>
    <name type="common">Barrel medic</name>
    <name type="synonym">Medicago tribuloides</name>
    <dbReference type="NCBI Taxonomy" id="3880"/>
    <lineage>
        <taxon>Eukaryota</taxon>
        <taxon>Viridiplantae</taxon>
        <taxon>Streptophyta</taxon>
        <taxon>Embryophyta</taxon>
        <taxon>Tracheophyta</taxon>
        <taxon>Spermatophyta</taxon>
        <taxon>Magnoliopsida</taxon>
        <taxon>eudicotyledons</taxon>
        <taxon>Gunneridae</taxon>
        <taxon>Pentapetalae</taxon>
        <taxon>rosids</taxon>
        <taxon>fabids</taxon>
        <taxon>Fabales</taxon>
        <taxon>Fabaceae</taxon>
        <taxon>Papilionoideae</taxon>
        <taxon>50 kb inversion clade</taxon>
        <taxon>NPAAA clade</taxon>
        <taxon>Hologalegina</taxon>
        <taxon>IRL clade</taxon>
        <taxon>Trifolieae</taxon>
        <taxon>Medicago</taxon>
    </lineage>
</organism>
<accession>A0A072UJE9</accession>
<keyword evidence="1 2" id="KW-0812">Transmembrane</keyword>
<evidence type="ECO:0000313" key="4">
    <source>
        <dbReference type="Proteomes" id="UP000002051"/>
    </source>
</evidence>
<sequence length="93" mass="10495">MITGLMAERRDNQQGLFMISKVWVVISLETTIWLSTDAGLMLSWEKASSTTNITMVVKLLSILQTFLIICRCFVSVNTLKCVVFCLMSMLPDN</sequence>
<keyword evidence="4" id="KW-1185">Reference proteome</keyword>
<keyword evidence="1" id="KW-0472">Membrane</keyword>
<dbReference type="HOGENOM" id="CLU_2402983_0_0_1"/>
<evidence type="ECO:0000313" key="2">
    <source>
        <dbReference type="EMBL" id="KEH29233.1"/>
    </source>
</evidence>
<evidence type="ECO:0000313" key="3">
    <source>
        <dbReference type="EnsemblPlants" id="KEH29233"/>
    </source>
</evidence>
<gene>
    <name evidence="2" type="ordered locus">MTR_4g029610</name>
</gene>
<reference evidence="3" key="3">
    <citation type="submission" date="2015-04" db="UniProtKB">
        <authorList>
            <consortium name="EnsemblPlants"/>
        </authorList>
    </citation>
    <scope>IDENTIFICATION</scope>
    <source>
        <strain evidence="3">cv. Jemalong A17</strain>
    </source>
</reference>
<dbReference type="Proteomes" id="UP000002051">
    <property type="component" value="Chromosome 4"/>
</dbReference>
<reference evidence="2 4" key="1">
    <citation type="journal article" date="2011" name="Nature">
        <title>The Medicago genome provides insight into the evolution of rhizobial symbioses.</title>
        <authorList>
            <person name="Young N.D."/>
            <person name="Debelle F."/>
            <person name="Oldroyd G.E."/>
            <person name="Geurts R."/>
            <person name="Cannon S.B."/>
            <person name="Udvardi M.K."/>
            <person name="Benedito V.A."/>
            <person name="Mayer K.F."/>
            <person name="Gouzy J."/>
            <person name="Schoof H."/>
            <person name="Van de Peer Y."/>
            <person name="Proost S."/>
            <person name="Cook D.R."/>
            <person name="Meyers B.C."/>
            <person name="Spannagl M."/>
            <person name="Cheung F."/>
            <person name="De Mita S."/>
            <person name="Krishnakumar V."/>
            <person name="Gundlach H."/>
            <person name="Zhou S."/>
            <person name="Mudge J."/>
            <person name="Bharti A.K."/>
            <person name="Murray J.D."/>
            <person name="Naoumkina M.A."/>
            <person name="Rosen B."/>
            <person name="Silverstein K.A."/>
            <person name="Tang H."/>
            <person name="Rombauts S."/>
            <person name="Zhao P.X."/>
            <person name="Zhou P."/>
            <person name="Barbe V."/>
            <person name="Bardou P."/>
            <person name="Bechner M."/>
            <person name="Bellec A."/>
            <person name="Berger A."/>
            <person name="Berges H."/>
            <person name="Bidwell S."/>
            <person name="Bisseling T."/>
            <person name="Choisne N."/>
            <person name="Couloux A."/>
            <person name="Denny R."/>
            <person name="Deshpande S."/>
            <person name="Dai X."/>
            <person name="Doyle J.J."/>
            <person name="Dudez A.M."/>
            <person name="Farmer A.D."/>
            <person name="Fouteau S."/>
            <person name="Franken C."/>
            <person name="Gibelin C."/>
            <person name="Gish J."/>
            <person name="Goldstein S."/>
            <person name="Gonzalez A.J."/>
            <person name="Green P.J."/>
            <person name="Hallab A."/>
            <person name="Hartog M."/>
            <person name="Hua A."/>
            <person name="Humphray S.J."/>
            <person name="Jeong D.H."/>
            <person name="Jing Y."/>
            <person name="Jocker A."/>
            <person name="Kenton S.M."/>
            <person name="Kim D.J."/>
            <person name="Klee K."/>
            <person name="Lai H."/>
            <person name="Lang C."/>
            <person name="Lin S."/>
            <person name="Macmil S.L."/>
            <person name="Magdelenat G."/>
            <person name="Matthews L."/>
            <person name="McCorrison J."/>
            <person name="Monaghan E.L."/>
            <person name="Mun J.H."/>
            <person name="Najar F.Z."/>
            <person name="Nicholson C."/>
            <person name="Noirot C."/>
            <person name="O'Bleness M."/>
            <person name="Paule C.R."/>
            <person name="Poulain J."/>
            <person name="Prion F."/>
            <person name="Qin B."/>
            <person name="Qu C."/>
            <person name="Retzel E.F."/>
            <person name="Riddle C."/>
            <person name="Sallet E."/>
            <person name="Samain S."/>
            <person name="Samson N."/>
            <person name="Sanders I."/>
            <person name="Saurat O."/>
            <person name="Scarpelli C."/>
            <person name="Schiex T."/>
            <person name="Segurens B."/>
            <person name="Severin A.J."/>
            <person name="Sherrier D.J."/>
            <person name="Shi R."/>
            <person name="Sims S."/>
            <person name="Singer S.R."/>
            <person name="Sinharoy S."/>
            <person name="Sterck L."/>
            <person name="Viollet A."/>
            <person name="Wang B.B."/>
            <person name="Wang K."/>
            <person name="Wang M."/>
            <person name="Wang X."/>
            <person name="Warfsmann J."/>
            <person name="Weissenbach J."/>
            <person name="White D.D."/>
            <person name="White J.D."/>
            <person name="Wiley G.B."/>
            <person name="Wincker P."/>
            <person name="Xing Y."/>
            <person name="Yang L."/>
            <person name="Yao Z."/>
            <person name="Ying F."/>
            <person name="Zhai J."/>
            <person name="Zhou L."/>
            <person name="Zuber A."/>
            <person name="Denarie J."/>
            <person name="Dixon R.A."/>
            <person name="May G.D."/>
            <person name="Schwartz D.C."/>
            <person name="Rogers J."/>
            <person name="Quetier F."/>
            <person name="Town C.D."/>
            <person name="Roe B.A."/>
        </authorList>
    </citation>
    <scope>NUCLEOTIDE SEQUENCE [LARGE SCALE GENOMIC DNA]</scope>
    <source>
        <strain evidence="2">A17</strain>
        <strain evidence="3 4">cv. Jemalong A17</strain>
    </source>
</reference>
<reference evidence="2 4" key="2">
    <citation type="journal article" date="2014" name="BMC Genomics">
        <title>An improved genome release (version Mt4.0) for the model legume Medicago truncatula.</title>
        <authorList>
            <person name="Tang H."/>
            <person name="Krishnakumar V."/>
            <person name="Bidwell S."/>
            <person name="Rosen B."/>
            <person name="Chan A."/>
            <person name="Zhou S."/>
            <person name="Gentzbittel L."/>
            <person name="Childs K.L."/>
            <person name="Yandell M."/>
            <person name="Gundlach H."/>
            <person name="Mayer K.F."/>
            <person name="Schwartz D.C."/>
            <person name="Town C.D."/>
        </authorList>
    </citation>
    <scope>GENOME REANNOTATION</scope>
    <source>
        <strain evidence="2">A17</strain>
        <strain evidence="3 4">cv. Jemalong A17</strain>
    </source>
</reference>
<protein>
    <submittedName>
        <fullName evidence="2">Transmembrane protein, putative</fullName>
    </submittedName>
</protein>
<proteinExistence type="predicted"/>
<evidence type="ECO:0000256" key="1">
    <source>
        <dbReference type="SAM" id="Phobius"/>
    </source>
</evidence>
<keyword evidence="1" id="KW-1133">Transmembrane helix</keyword>
<feature type="transmembrane region" description="Helical" evidence="1">
    <location>
        <begin position="16"/>
        <end position="35"/>
    </location>
</feature>
<dbReference type="EMBL" id="CM001220">
    <property type="protein sequence ID" value="KEH29233.1"/>
    <property type="molecule type" value="Genomic_DNA"/>
</dbReference>
<dbReference type="EnsemblPlants" id="KEH29233">
    <property type="protein sequence ID" value="KEH29233"/>
    <property type="gene ID" value="MTR_4g029610"/>
</dbReference>
<dbReference type="AlphaFoldDB" id="A0A072UJE9"/>
<name>A0A072UJE9_MEDTR</name>
<feature type="transmembrane region" description="Helical" evidence="1">
    <location>
        <begin position="55"/>
        <end position="74"/>
    </location>
</feature>